<dbReference type="PANTHER" id="PTHR30353:SF0">
    <property type="entry name" value="TRANSMEMBRANE PROTEIN"/>
    <property type="match status" value="1"/>
</dbReference>
<keyword evidence="3 7" id="KW-1003">Cell membrane</keyword>
<evidence type="ECO:0000256" key="1">
    <source>
        <dbReference type="ARBA" id="ARBA00004651"/>
    </source>
</evidence>
<feature type="transmembrane region" description="Helical" evidence="7">
    <location>
        <begin position="40"/>
        <end position="60"/>
    </location>
</feature>
<evidence type="ECO:0000313" key="10">
    <source>
        <dbReference type="Proteomes" id="UP000608530"/>
    </source>
</evidence>
<keyword evidence="10" id="KW-1185">Reference proteome</keyword>
<comment type="subcellular location">
    <subcellularLocation>
        <location evidence="1 7">Cell membrane</location>
        <topology evidence="1 7">Multi-pass membrane protein</topology>
    </subcellularLocation>
</comment>
<evidence type="ECO:0000256" key="4">
    <source>
        <dbReference type="ARBA" id="ARBA00022692"/>
    </source>
</evidence>
<dbReference type="AlphaFoldDB" id="A0A934UVH4"/>
<dbReference type="GO" id="GO:0005886">
    <property type="term" value="C:plasma membrane"/>
    <property type="evidence" value="ECO:0007669"/>
    <property type="project" value="UniProtKB-SubCell"/>
</dbReference>
<gene>
    <name evidence="9" type="ORF">JD276_12825</name>
</gene>
<comment type="caution">
    <text evidence="9">The sequence shown here is derived from an EMBL/GenBank/DDBJ whole genome shotgun (WGS) entry which is preliminary data.</text>
</comment>
<sequence length="249" mass="26934">MILPTSALAALPAVSAALPALLGIDWLDPETLLQAGGWAALILACAFVFLETGVLVLAFLPGDSLLFTVGLFSATGIIDVPIWMACLALFVFAFAGDQMGFMIGRRLGPAVFTREKSRLFNPENVERTHVFFEKHGPKAIIIARFLPVFRAFVPAAAGVGRMEYRHFAAYNAIGALLWGVGVTLLGFFLGQVPFVREYSEVFIIVLVLIPGVPILIELWRAFSTWRAGRADRDGRAAAGREAEPSSAPE</sequence>
<evidence type="ECO:0000256" key="7">
    <source>
        <dbReference type="RuleBase" id="RU367016"/>
    </source>
</evidence>
<dbReference type="EMBL" id="JAEHOH010000019">
    <property type="protein sequence ID" value="MBK0419915.1"/>
    <property type="molecule type" value="Genomic_DNA"/>
</dbReference>
<evidence type="ECO:0000256" key="3">
    <source>
        <dbReference type="ARBA" id="ARBA00022475"/>
    </source>
</evidence>
<feature type="transmembrane region" description="Helical" evidence="7">
    <location>
        <begin position="201"/>
        <end position="222"/>
    </location>
</feature>
<keyword evidence="5 7" id="KW-1133">Transmembrane helix</keyword>
<reference evidence="9" key="1">
    <citation type="submission" date="2020-12" db="EMBL/GenBank/DDBJ databases">
        <title>Leucobacter sp. CAS1, isolated from Chromium sludge.</title>
        <authorList>
            <person name="Xu Z."/>
        </authorList>
    </citation>
    <scope>NUCLEOTIDE SEQUENCE</scope>
    <source>
        <strain evidence="9">CSA1</strain>
    </source>
</reference>
<evidence type="ECO:0000259" key="8">
    <source>
        <dbReference type="Pfam" id="PF09335"/>
    </source>
</evidence>
<organism evidence="9 10">
    <name type="scientific">Leucobacter chromiisoli</name>
    <dbReference type="NCBI Taxonomy" id="2796471"/>
    <lineage>
        <taxon>Bacteria</taxon>
        <taxon>Bacillati</taxon>
        <taxon>Actinomycetota</taxon>
        <taxon>Actinomycetes</taxon>
        <taxon>Micrococcales</taxon>
        <taxon>Microbacteriaceae</taxon>
        <taxon>Leucobacter</taxon>
    </lineage>
</organism>
<dbReference type="Proteomes" id="UP000608530">
    <property type="component" value="Unassembled WGS sequence"/>
</dbReference>
<evidence type="ECO:0000256" key="6">
    <source>
        <dbReference type="ARBA" id="ARBA00023136"/>
    </source>
</evidence>
<evidence type="ECO:0000313" key="9">
    <source>
        <dbReference type="EMBL" id="MBK0419915.1"/>
    </source>
</evidence>
<evidence type="ECO:0000256" key="2">
    <source>
        <dbReference type="ARBA" id="ARBA00010792"/>
    </source>
</evidence>
<name>A0A934UVH4_9MICO</name>
<evidence type="ECO:0000256" key="5">
    <source>
        <dbReference type="ARBA" id="ARBA00022989"/>
    </source>
</evidence>
<accession>A0A934UVH4</accession>
<proteinExistence type="inferred from homology"/>
<keyword evidence="4 7" id="KW-0812">Transmembrane</keyword>
<dbReference type="RefSeq" id="WP_200116049.1">
    <property type="nucleotide sequence ID" value="NZ_JAEHOH010000019.1"/>
</dbReference>
<dbReference type="InterPro" id="IPR032818">
    <property type="entry name" value="DedA-like"/>
</dbReference>
<dbReference type="PANTHER" id="PTHR30353">
    <property type="entry name" value="INNER MEMBRANE PROTEIN DEDA-RELATED"/>
    <property type="match status" value="1"/>
</dbReference>
<feature type="transmembrane region" description="Helical" evidence="7">
    <location>
        <begin position="67"/>
        <end position="95"/>
    </location>
</feature>
<comment type="similarity">
    <text evidence="2 7">Belongs to the DedA family.</text>
</comment>
<dbReference type="InterPro" id="IPR032816">
    <property type="entry name" value="VTT_dom"/>
</dbReference>
<keyword evidence="6 7" id="KW-0472">Membrane</keyword>
<protein>
    <submittedName>
        <fullName evidence="9">VTT domain-containing protein</fullName>
    </submittedName>
</protein>
<feature type="transmembrane region" description="Helical" evidence="7">
    <location>
        <begin position="167"/>
        <end position="189"/>
    </location>
</feature>
<dbReference type="Pfam" id="PF09335">
    <property type="entry name" value="VTT_dom"/>
    <property type="match status" value="1"/>
</dbReference>
<feature type="domain" description="VTT" evidence="8">
    <location>
        <begin position="60"/>
        <end position="186"/>
    </location>
</feature>